<dbReference type="GO" id="GO:0017004">
    <property type="term" value="P:cytochrome complex assembly"/>
    <property type="evidence" value="ECO:0007669"/>
    <property type="project" value="UniProtKB-KW"/>
</dbReference>
<evidence type="ECO:0000256" key="5">
    <source>
        <dbReference type="ARBA" id="ARBA00023284"/>
    </source>
</evidence>
<evidence type="ECO:0000256" key="4">
    <source>
        <dbReference type="ARBA" id="ARBA00023157"/>
    </source>
</evidence>
<dbReference type="eggNOG" id="COG0526">
    <property type="taxonomic scope" value="Bacteria"/>
</dbReference>
<evidence type="ECO:0000313" key="7">
    <source>
        <dbReference type="EMBL" id="AII06758.1"/>
    </source>
</evidence>
<dbReference type="Gene3D" id="3.40.30.10">
    <property type="entry name" value="Glutaredoxin"/>
    <property type="match status" value="1"/>
</dbReference>
<dbReference type="InterPro" id="IPR036249">
    <property type="entry name" value="Thioredoxin-like_sf"/>
</dbReference>
<dbReference type="InterPro" id="IPR050553">
    <property type="entry name" value="Thioredoxin_ResA/DsbE_sf"/>
</dbReference>
<dbReference type="InterPro" id="IPR017937">
    <property type="entry name" value="Thioredoxin_CS"/>
</dbReference>
<dbReference type="Pfam" id="PF08534">
    <property type="entry name" value="Redoxin"/>
    <property type="match status" value="1"/>
</dbReference>
<evidence type="ECO:0000259" key="6">
    <source>
        <dbReference type="PROSITE" id="PS51352"/>
    </source>
</evidence>
<dbReference type="AlphaFoldDB" id="A0A076END6"/>
<dbReference type="PANTHER" id="PTHR42852:SF6">
    <property type="entry name" value="THIOL:DISULFIDE INTERCHANGE PROTEIN DSBE"/>
    <property type="match status" value="1"/>
</dbReference>
<keyword evidence="5" id="KW-0676">Redox-active center</keyword>
<keyword evidence="3" id="KW-0735">Signal-anchor</keyword>
<dbReference type="GO" id="GO:0016491">
    <property type="term" value="F:oxidoreductase activity"/>
    <property type="evidence" value="ECO:0007669"/>
    <property type="project" value="InterPro"/>
</dbReference>
<reference evidence="7 8" key="1">
    <citation type="submission" date="2014-07" db="EMBL/GenBank/DDBJ databases">
        <title>Genome Sequence of Rhodococcus opacus Strain R7, a Biodegrader of Mono- and Polycyclic Aromatic Hydrocarbons.</title>
        <authorList>
            <person name="Di Gennaro P."/>
            <person name="Zampolli J."/>
            <person name="Presti I."/>
            <person name="Cappelletti M."/>
            <person name="D'Ursi P."/>
            <person name="Orro A."/>
            <person name="Mezzelani A."/>
            <person name="Milanesi L."/>
        </authorList>
    </citation>
    <scope>NUCLEOTIDE SEQUENCE [LARGE SCALE GENOMIC DNA]</scope>
    <source>
        <strain evidence="7 8">R7</strain>
    </source>
</reference>
<keyword evidence="3" id="KW-0812">Transmembrane</keyword>
<dbReference type="InterPro" id="IPR013766">
    <property type="entry name" value="Thioredoxin_domain"/>
</dbReference>
<dbReference type="PANTHER" id="PTHR42852">
    <property type="entry name" value="THIOL:DISULFIDE INTERCHANGE PROTEIN DSBE"/>
    <property type="match status" value="1"/>
</dbReference>
<evidence type="ECO:0000256" key="3">
    <source>
        <dbReference type="ARBA" id="ARBA00022968"/>
    </source>
</evidence>
<sequence length="220" mass="22389">MSSAARWSLAALVVVVALVVAIWPRGDDAEAPSYQERFGSGGRTPTAVSADPAALAALRTQAGLASCPASAATSDPSPGSVLSGITLECVGDGSQVDLAAALGGKPALLNLWAYWCGPCAEELPYMQQFSDRAGDAVTVLTVHTDPNESSALSRLIDYSVTLPGVQDGDGRVRAAVGAPPVLPVSVLIRPDGTVAKVLPQPFRSVDEIAGAVEQNLGVAA</sequence>
<evidence type="ECO:0000313" key="8">
    <source>
        <dbReference type="Proteomes" id="UP000028488"/>
    </source>
</evidence>
<dbReference type="EMBL" id="CP008947">
    <property type="protein sequence ID" value="AII06758.1"/>
    <property type="molecule type" value="Genomic_DNA"/>
</dbReference>
<dbReference type="PROSITE" id="PS51352">
    <property type="entry name" value="THIOREDOXIN_2"/>
    <property type="match status" value="1"/>
</dbReference>
<keyword evidence="4" id="KW-1015">Disulfide bond</keyword>
<dbReference type="PROSITE" id="PS00194">
    <property type="entry name" value="THIOREDOXIN_1"/>
    <property type="match status" value="1"/>
</dbReference>
<dbReference type="SUPFAM" id="SSF52833">
    <property type="entry name" value="Thioredoxin-like"/>
    <property type="match status" value="1"/>
</dbReference>
<feature type="domain" description="Thioredoxin" evidence="6">
    <location>
        <begin position="76"/>
        <end position="217"/>
    </location>
</feature>
<gene>
    <name evidence="7" type="ORF">EP51_19795</name>
</gene>
<keyword evidence="2" id="KW-0201">Cytochrome c-type biogenesis</keyword>
<evidence type="ECO:0000256" key="2">
    <source>
        <dbReference type="ARBA" id="ARBA00022748"/>
    </source>
</evidence>
<name>A0A076END6_RHOOP</name>
<accession>A0A076END6</accession>
<protein>
    <submittedName>
        <fullName evidence="7">Thioredoxin</fullName>
    </submittedName>
</protein>
<comment type="subcellular location">
    <subcellularLocation>
        <location evidence="1">Cell envelope</location>
    </subcellularLocation>
</comment>
<dbReference type="GO" id="GO:0030313">
    <property type="term" value="C:cell envelope"/>
    <property type="evidence" value="ECO:0007669"/>
    <property type="project" value="UniProtKB-SubCell"/>
</dbReference>
<dbReference type="InterPro" id="IPR013740">
    <property type="entry name" value="Redoxin"/>
</dbReference>
<dbReference type="RefSeq" id="WP_128640173.1">
    <property type="nucleotide sequence ID" value="NZ_CP008947.1"/>
</dbReference>
<proteinExistence type="predicted"/>
<dbReference type="CDD" id="cd02966">
    <property type="entry name" value="TlpA_like_family"/>
    <property type="match status" value="1"/>
</dbReference>
<organism evidence="7 8">
    <name type="scientific">Rhodococcus opacus</name>
    <name type="common">Nocardia opaca</name>
    <dbReference type="NCBI Taxonomy" id="37919"/>
    <lineage>
        <taxon>Bacteria</taxon>
        <taxon>Bacillati</taxon>
        <taxon>Actinomycetota</taxon>
        <taxon>Actinomycetes</taxon>
        <taxon>Mycobacteriales</taxon>
        <taxon>Nocardiaceae</taxon>
        <taxon>Rhodococcus</taxon>
    </lineage>
</organism>
<dbReference type="Proteomes" id="UP000028488">
    <property type="component" value="Chromosome"/>
</dbReference>
<evidence type="ECO:0000256" key="1">
    <source>
        <dbReference type="ARBA" id="ARBA00004196"/>
    </source>
</evidence>